<reference evidence="3" key="1">
    <citation type="journal article" date="2011" name="Science">
        <title>The plant cell wall-decomposing machinery underlies the functional diversity of forest fungi.</title>
        <authorList>
            <person name="Eastwood D.C."/>
            <person name="Floudas D."/>
            <person name="Binder M."/>
            <person name="Majcherczyk A."/>
            <person name="Schneider P."/>
            <person name="Aerts A."/>
            <person name="Asiegbu F.O."/>
            <person name="Baker S.E."/>
            <person name="Barry K."/>
            <person name="Bendiksby M."/>
            <person name="Blumentritt M."/>
            <person name="Coutinho P.M."/>
            <person name="Cullen D."/>
            <person name="de Vries R.P."/>
            <person name="Gathman A."/>
            <person name="Goodell B."/>
            <person name="Henrissat B."/>
            <person name="Ihrmark K."/>
            <person name="Kauserud H."/>
            <person name="Kohler A."/>
            <person name="LaButti K."/>
            <person name="Lapidus A."/>
            <person name="Lavin J.L."/>
            <person name="Lee Y.-H."/>
            <person name="Lindquist E."/>
            <person name="Lilly W."/>
            <person name="Lucas S."/>
            <person name="Morin E."/>
            <person name="Murat C."/>
            <person name="Oguiza J.A."/>
            <person name="Park J."/>
            <person name="Pisabarro A.G."/>
            <person name="Riley R."/>
            <person name="Rosling A."/>
            <person name="Salamov A."/>
            <person name="Schmidt O."/>
            <person name="Schmutz J."/>
            <person name="Skrede I."/>
            <person name="Stenlid J."/>
            <person name="Wiebenga A."/>
            <person name="Xie X."/>
            <person name="Kuees U."/>
            <person name="Hibbett D.S."/>
            <person name="Hoffmeister D."/>
            <person name="Hoegberg N."/>
            <person name="Martin F."/>
            <person name="Grigoriev I.V."/>
            <person name="Watkinson S.C."/>
        </authorList>
    </citation>
    <scope>NUCLEOTIDE SEQUENCE [LARGE SCALE GENOMIC DNA]</scope>
    <source>
        <strain evidence="3">strain S7.3</strain>
    </source>
</reference>
<dbReference type="Proteomes" id="UP000008063">
    <property type="component" value="Unassembled WGS sequence"/>
</dbReference>
<dbReference type="HOGENOM" id="CLU_1403215_0_0_1"/>
<accession>F8PEU2</accession>
<keyword evidence="3" id="KW-1185">Reference proteome</keyword>
<dbReference type="EMBL" id="GL945474">
    <property type="protein sequence ID" value="EGO04153.1"/>
    <property type="molecule type" value="Genomic_DNA"/>
</dbReference>
<evidence type="ECO:0000256" key="1">
    <source>
        <dbReference type="SAM" id="MobiDB-lite"/>
    </source>
</evidence>
<protein>
    <submittedName>
        <fullName evidence="2">Uncharacterized protein</fullName>
    </submittedName>
</protein>
<dbReference type="InParanoid" id="F8PEU2"/>
<evidence type="ECO:0000313" key="2">
    <source>
        <dbReference type="EMBL" id="EGO04153.1"/>
    </source>
</evidence>
<gene>
    <name evidence="2" type="ORF">SERLA73DRAFT_148785</name>
</gene>
<proteinExistence type="predicted"/>
<evidence type="ECO:0000313" key="3">
    <source>
        <dbReference type="Proteomes" id="UP000008063"/>
    </source>
</evidence>
<feature type="region of interest" description="Disordered" evidence="1">
    <location>
        <begin position="154"/>
        <end position="194"/>
    </location>
</feature>
<sequence>MALGLKCVPGDMSITVILGYMIQGLKYVPGDVAQIYMDQVIKCTLSGRRQTPLLCRGQLLYVAGNWGCKVEVYPWQLRQIPLLDLKRPVRRRPGKKMRGSGNVHGRFFPPAWVRKAGRRNQGGTERWECEVKGSVGEMERDVWGSINSLPGMNGKGAGGWQWQPGHGIQNLPGRRGDGLPYPGNPSPQGGLLDS</sequence>
<organism evidence="3">
    <name type="scientific">Serpula lacrymans var. lacrymans (strain S7.3)</name>
    <name type="common">Dry rot fungus</name>
    <dbReference type="NCBI Taxonomy" id="936435"/>
    <lineage>
        <taxon>Eukaryota</taxon>
        <taxon>Fungi</taxon>
        <taxon>Dikarya</taxon>
        <taxon>Basidiomycota</taxon>
        <taxon>Agaricomycotina</taxon>
        <taxon>Agaricomycetes</taxon>
        <taxon>Agaricomycetidae</taxon>
        <taxon>Boletales</taxon>
        <taxon>Coniophorineae</taxon>
        <taxon>Serpulaceae</taxon>
        <taxon>Serpula</taxon>
    </lineage>
</organism>
<dbReference type="AlphaFoldDB" id="F8PEU2"/>
<name>F8PEU2_SERL3</name>